<keyword evidence="2" id="KW-0732">Signal</keyword>
<dbReference type="Proteomes" id="UP000320496">
    <property type="component" value="Chromosome"/>
</dbReference>
<evidence type="ECO:0000256" key="1">
    <source>
        <dbReference type="SAM" id="MobiDB-lite"/>
    </source>
</evidence>
<name>A0A517Z5S6_9PLAN</name>
<evidence type="ECO:0000256" key="2">
    <source>
        <dbReference type="SAM" id="SignalP"/>
    </source>
</evidence>
<gene>
    <name evidence="3" type="ORF">Mal4_21310</name>
</gene>
<feature type="region of interest" description="Disordered" evidence="1">
    <location>
        <begin position="60"/>
        <end position="79"/>
    </location>
</feature>
<dbReference type="SUPFAM" id="SSF49373">
    <property type="entry name" value="Invasin/intimin cell-adhesion fragments"/>
    <property type="match status" value="1"/>
</dbReference>
<dbReference type="KEGG" id="mri:Mal4_21310"/>
<proteinExistence type="predicted"/>
<dbReference type="InterPro" id="IPR013783">
    <property type="entry name" value="Ig-like_fold"/>
</dbReference>
<feature type="signal peptide" evidence="2">
    <location>
        <begin position="1"/>
        <end position="23"/>
    </location>
</feature>
<protein>
    <submittedName>
        <fullName evidence="3">Nickel uptake substrate-specific transmembrane region</fullName>
    </submittedName>
</protein>
<sequence precursor="true">MTSICHRSRLWAGSILLLAGGLAGCTGGSDDKWSEQRPATYPVQGTVLYNGEPVADASVSFSSTGGDKSVGAAGKTDDQGTFTLTTYEPGDGAVAGEHRVTVIKAVVEGEDPSYFDENSPNYGKEPPPTTTKYLVPKKYASFETSGLTATVSESSDNEITIELND</sequence>
<feature type="chain" id="PRO_5022128060" evidence="2">
    <location>
        <begin position="24"/>
        <end position="165"/>
    </location>
</feature>
<dbReference type="EMBL" id="CP036275">
    <property type="protein sequence ID" value="QDU37814.1"/>
    <property type="molecule type" value="Genomic_DNA"/>
</dbReference>
<accession>A0A517Z5S6</accession>
<organism evidence="3 4">
    <name type="scientific">Maioricimonas rarisocia</name>
    <dbReference type="NCBI Taxonomy" id="2528026"/>
    <lineage>
        <taxon>Bacteria</taxon>
        <taxon>Pseudomonadati</taxon>
        <taxon>Planctomycetota</taxon>
        <taxon>Planctomycetia</taxon>
        <taxon>Planctomycetales</taxon>
        <taxon>Planctomycetaceae</taxon>
        <taxon>Maioricimonas</taxon>
    </lineage>
</organism>
<dbReference type="PROSITE" id="PS51257">
    <property type="entry name" value="PROKAR_LIPOPROTEIN"/>
    <property type="match status" value="1"/>
</dbReference>
<dbReference type="InterPro" id="IPR008964">
    <property type="entry name" value="Invasin/intimin_cell_adhesion"/>
</dbReference>
<dbReference type="OrthoDB" id="278041at2"/>
<reference evidence="3 4" key="1">
    <citation type="submission" date="2019-02" db="EMBL/GenBank/DDBJ databases">
        <title>Deep-cultivation of Planctomycetes and their phenomic and genomic characterization uncovers novel biology.</title>
        <authorList>
            <person name="Wiegand S."/>
            <person name="Jogler M."/>
            <person name="Boedeker C."/>
            <person name="Pinto D."/>
            <person name="Vollmers J."/>
            <person name="Rivas-Marin E."/>
            <person name="Kohn T."/>
            <person name="Peeters S.H."/>
            <person name="Heuer A."/>
            <person name="Rast P."/>
            <person name="Oberbeckmann S."/>
            <person name="Bunk B."/>
            <person name="Jeske O."/>
            <person name="Meyerdierks A."/>
            <person name="Storesund J.E."/>
            <person name="Kallscheuer N."/>
            <person name="Luecker S."/>
            <person name="Lage O.M."/>
            <person name="Pohl T."/>
            <person name="Merkel B.J."/>
            <person name="Hornburger P."/>
            <person name="Mueller R.-W."/>
            <person name="Bruemmer F."/>
            <person name="Labrenz M."/>
            <person name="Spormann A.M."/>
            <person name="Op den Camp H."/>
            <person name="Overmann J."/>
            <person name="Amann R."/>
            <person name="Jetten M.S.M."/>
            <person name="Mascher T."/>
            <person name="Medema M.H."/>
            <person name="Devos D.P."/>
            <person name="Kaster A.-K."/>
            <person name="Ovreas L."/>
            <person name="Rohde M."/>
            <person name="Galperin M.Y."/>
            <person name="Jogler C."/>
        </authorList>
    </citation>
    <scope>NUCLEOTIDE SEQUENCE [LARGE SCALE GENOMIC DNA]</scope>
    <source>
        <strain evidence="3 4">Mal4</strain>
    </source>
</reference>
<keyword evidence="3" id="KW-0472">Membrane</keyword>
<feature type="region of interest" description="Disordered" evidence="1">
    <location>
        <begin position="111"/>
        <end position="130"/>
    </location>
</feature>
<dbReference type="Gene3D" id="2.60.40.10">
    <property type="entry name" value="Immunoglobulins"/>
    <property type="match status" value="1"/>
</dbReference>
<evidence type="ECO:0000313" key="3">
    <source>
        <dbReference type="EMBL" id="QDU37814.1"/>
    </source>
</evidence>
<dbReference type="RefSeq" id="WP_145369036.1">
    <property type="nucleotide sequence ID" value="NZ_CP036275.1"/>
</dbReference>
<keyword evidence="3" id="KW-0812">Transmembrane</keyword>
<evidence type="ECO:0000313" key="4">
    <source>
        <dbReference type="Proteomes" id="UP000320496"/>
    </source>
</evidence>
<keyword evidence="4" id="KW-1185">Reference proteome</keyword>
<dbReference type="AlphaFoldDB" id="A0A517Z5S6"/>